<dbReference type="Pfam" id="PF21549">
    <property type="entry name" value="PRDM2_PR"/>
    <property type="match status" value="1"/>
</dbReference>
<comment type="caution">
    <text evidence="3">The sequence shown here is derived from an EMBL/GenBank/DDBJ whole genome shotgun (WGS) entry which is preliminary data.</text>
</comment>
<dbReference type="EMBL" id="CABDUW010000104">
    <property type="protein sequence ID" value="VTJ58582.1"/>
    <property type="molecule type" value="Genomic_DNA"/>
</dbReference>
<dbReference type="Gene3D" id="2.170.270.10">
    <property type="entry name" value="SET domain"/>
    <property type="match status" value="1"/>
</dbReference>
<evidence type="ECO:0000313" key="4">
    <source>
        <dbReference type="Proteomes" id="UP000335636"/>
    </source>
</evidence>
<dbReference type="AlphaFoldDB" id="A0A5E4AQ09"/>
<evidence type="ECO:0000256" key="1">
    <source>
        <dbReference type="SAM" id="MobiDB-lite"/>
    </source>
</evidence>
<protein>
    <recommendedName>
        <fullName evidence="2">SET domain-containing protein</fullName>
    </recommendedName>
</protein>
<dbReference type="InterPro" id="IPR001214">
    <property type="entry name" value="SET_dom"/>
</dbReference>
<organism evidence="3 4">
    <name type="scientific">Marmota monax</name>
    <name type="common">Woodchuck</name>
    <dbReference type="NCBI Taxonomy" id="9995"/>
    <lineage>
        <taxon>Eukaryota</taxon>
        <taxon>Metazoa</taxon>
        <taxon>Chordata</taxon>
        <taxon>Craniata</taxon>
        <taxon>Vertebrata</taxon>
        <taxon>Euteleostomi</taxon>
        <taxon>Mammalia</taxon>
        <taxon>Eutheria</taxon>
        <taxon>Euarchontoglires</taxon>
        <taxon>Glires</taxon>
        <taxon>Rodentia</taxon>
        <taxon>Sciuromorpha</taxon>
        <taxon>Sciuridae</taxon>
        <taxon>Xerinae</taxon>
        <taxon>Marmotini</taxon>
        <taxon>Marmota</taxon>
    </lineage>
</organism>
<name>A0A5E4AQ09_MARMO</name>
<evidence type="ECO:0000259" key="2">
    <source>
        <dbReference type="Pfam" id="PF21549"/>
    </source>
</evidence>
<feature type="domain" description="SET" evidence="2">
    <location>
        <begin position="410"/>
        <end position="450"/>
    </location>
</feature>
<feature type="region of interest" description="Disordered" evidence="1">
    <location>
        <begin position="251"/>
        <end position="304"/>
    </location>
</feature>
<dbReference type="InterPro" id="IPR046341">
    <property type="entry name" value="SET_dom_sf"/>
</dbReference>
<feature type="region of interest" description="Disordered" evidence="1">
    <location>
        <begin position="25"/>
        <end position="58"/>
    </location>
</feature>
<gene>
    <name evidence="3" type="ORF">MONAX_5E031832</name>
</gene>
<keyword evidence="4" id="KW-1185">Reference proteome</keyword>
<proteinExistence type="predicted"/>
<sequence>MCPCSPTGCANLVLSWPPHPLCAQGPAPARVPGEEEQEAQTQGAQRPSKRPLGRGVLRTRPGICTLGMDTQHQWSGAWPPGAGGQGQSTHPFSALLLSLPHPGWHKSSEISEPRPQPHSRLAGPEHFPSETCSLKHSGTPWAPEGLWLGVNGKPCTDGPDSRAMHPSNTGPCHLRGWHFPNNSEARQAQAIRKDPRTYGGTSIIFKASDCGWKWAVQVDRPFPTSYSSQQSTWRTLSPPLLPSYVHDAAGSEALDPEPEAGTERAGEAGRLDSSAAAPVASRSGVGFKRQHQQHQKARPEQVSWECGESRALAATARHRECSDFKETDGFLTSRAMCRLQRALFLDAVASAYSHLGQPCWGDCRAETCSVRKEKGPPPPRSPGSAAGPSRAWLITTWLAEAGAHISEDLGSEKFCVDASQVGAGSWLKYVRVACSCDDQNLSMCQINEQVGPGCAQGLCPSELS</sequence>
<dbReference type="Proteomes" id="UP000335636">
    <property type="component" value="Unassembled WGS sequence"/>
</dbReference>
<reference evidence="3" key="1">
    <citation type="submission" date="2019-04" db="EMBL/GenBank/DDBJ databases">
        <authorList>
            <person name="Alioto T."/>
            <person name="Alioto T."/>
        </authorList>
    </citation>
    <scope>NUCLEOTIDE SEQUENCE [LARGE SCALE GENOMIC DNA]</scope>
</reference>
<accession>A0A5E4AQ09</accession>
<evidence type="ECO:0000313" key="3">
    <source>
        <dbReference type="EMBL" id="VTJ58582.1"/>
    </source>
</evidence>
<feature type="region of interest" description="Disordered" evidence="1">
    <location>
        <begin position="103"/>
        <end position="123"/>
    </location>
</feature>
<feature type="compositionally biased region" description="Basic and acidic residues" evidence="1">
    <location>
        <begin position="261"/>
        <end position="270"/>
    </location>
</feature>